<dbReference type="Gene3D" id="3.20.20.70">
    <property type="entry name" value="Aldolase class I"/>
    <property type="match status" value="2"/>
</dbReference>
<evidence type="ECO:0000256" key="1">
    <source>
        <dbReference type="ARBA" id="ARBA00022555"/>
    </source>
</evidence>
<dbReference type="Pfam" id="PF01207">
    <property type="entry name" value="Dus"/>
    <property type="match status" value="2"/>
</dbReference>
<reference evidence="6" key="2">
    <citation type="submission" date="2025-08" db="UniProtKB">
        <authorList>
            <consortium name="RefSeq"/>
        </authorList>
    </citation>
    <scope>IDENTIFICATION</scope>
    <source>
        <tissue evidence="6">Leaf</tissue>
    </source>
</reference>
<dbReference type="AlphaFoldDB" id="A0A3Q0EM82"/>
<feature type="domain" description="DUS-like FMN-binding" evidence="4">
    <location>
        <begin position="69"/>
        <end position="176"/>
    </location>
</feature>
<dbReference type="PANTHER" id="PTHR42907:SF1">
    <property type="entry name" value="FMN-LINKED OXIDOREDUCTASES SUPERFAMILY PROTEIN"/>
    <property type="match status" value="1"/>
</dbReference>
<gene>
    <name evidence="6" type="primary">LOC106756316</name>
</gene>
<feature type="domain" description="DUS-like FMN-binding" evidence="4">
    <location>
        <begin position="222"/>
        <end position="360"/>
    </location>
</feature>
<evidence type="ECO:0000313" key="6">
    <source>
        <dbReference type="RefSeq" id="XP_022632755.1"/>
    </source>
</evidence>
<keyword evidence="2" id="KW-0521">NADP</keyword>
<dbReference type="InterPro" id="IPR035587">
    <property type="entry name" value="DUS-like_FMN-bd"/>
</dbReference>
<evidence type="ECO:0000256" key="2">
    <source>
        <dbReference type="ARBA" id="ARBA00022857"/>
    </source>
</evidence>
<keyword evidence="3" id="KW-0694">RNA-binding</keyword>
<name>A0A3Q0EM82_VIGRR</name>
<evidence type="ECO:0000259" key="4">
    <source>
        <dbReference type="Pfam" id="PF01207"/>
    </source>
</evidence>
<dbReference type="GO" id="GO:0017150">
    <property type="term" value="F:tRNA dihydrouridine synthase activity"/>
    <property type="evidence" value="ECO:0007669"/>
    <property type="project" value="InterPro"/>
</dbReference>
<dbReference type="PANTHER" id="PTHR42907">
    <property type="entry name" value="FMN-LINKED OXIDOREDUCTASES SUPERFAMILY PROTEIN"/>
    <property type="match status" value="1"/>
</dbReference>
<dbReference type="SUPFAM" id="SSF51395">
    <property type="entry name" value="FMN-linked oxidoreductases"/>
    <property type="match status" value="1"/>
</dbReference>
<dbReference type="GO" id="GO:0000049">
    <property type="term" value="F:tRNA binding"/>
    <property type="evidence" value="ECO:0007669"/>
    <property type="project" value="UniProtKB-KW"/>
</dbReference>
<sequence>MAKFAGYSLAVSFAPTGSNILKNNGRFPLVISRRNKFSYRLFSTRTLKAQLHDKPGVVSRYYLPPWFSVAPMMEWTDNHYRTLARLISKHAWLYTEMVAAETIVHQKDNLDRFLAYSPDQHPIVLQIGGSNIENLAKATELANAYCYDEINLNCGCPSPKVAGHGCFGVSLMLNPKESLLLRPCQQLLPPRMYLSVSNVELVWMIMILIMSFVRKALLNGISPAENRSIPPLKYEYFYGLLRDFPDLTFTINGGITSVEEVRAAREAGAHGVMVGRAAYTNPWHILGHIDSAIYGTPSPELTRRQVLEKYLTYGESVMGKYGRRPTMRDIMKPLLNLFHSEPGNGLWKRKADAAFKNCTTVESFFEETLVAIPDSVLDSPVAKLPPGRRDLFANMHNLLPPPYRTREEAVVICA</sequence>
<dbReference type="CDD" id="cd02801">
    <property type="entry name" value="DUS_like_FMN"/>
    <property type="match status" value="1"/>
</dbReference>
<protein>
    <submittedName>
        <fullName evidence="6">Uncharacterized protein LOC106756316 isoform X2</fullName>
    </submittedName>
</protein>
<accession>A0A3Q0EM82</accession>
<dbReference type="Gene3D" id="1.20.120.1460">
    <property type="match status" value="1"/>
</dbReference>
<keyword evidence="5" id="KW-1185">Reference proteome</keyword>
<proteinExistence type="predicted"/>
<evidence type="ECO:0000313" key="5">
    <source>
        <dbReference type="Proteomes" id="UP000087766"/>
    </source>
</evidence>
<evidence type="ECO:0000256" key="3">
    <source>
        <dbReference type="ARBA" id="ARBA00022884"/>
    </source>
</evidence>
<organism evidence="5 6">
    <name type="scientific">Vigna radiata var. radiata</name>
    <name type="common">Mung bean</name>
    <name type="synonym">Phaseolus aureus</name>
    <dbReference type="NCBI Taxonomy" id="3916"/>
    <lineage>
        <taxon>Eukaryota</taxon>
        <taxon>Viridiplantae</taxon>
        <taxon>Streptophyta</taxon>
        <taxon>Embryophyta</taxon>
        <taxon>Tracheophyta</taxon>
        <taxon>Spermatophyta</taxon>
        <taxon>Magnoliopsida</taxon>
        <taxon>eudicotyledons</taxon>
        <taxon>Gunneridae</taxon>
        <taxon>Pentapetalae</taxon>
        <taxon>rosids</taxon>
        <taxon>fabids</taxon>
        <taxon>Fabales</taxon>
        <taxon>Fabaceae</taxon>
        <taxon>Papilionoideae</taxon>
        <taxon>50 kb inversion clade</taxon>
        <taxon>NPAAA clade</taxon>
        <taxon>indigoferoid/millettioid clade</taxon>
        <taxon>Phaseoleae</taxon>
        <taxon>Vigna</taxon>
    </lineage>
</organism>
<dbReference type="RefSeq" id="XP_022632755.1">
    <property type="nucleotide sequence ID" value="XM_022777034.1"/>
</dbReference>
<dbReference type="InterPro" id="IPR013785">
    <property type="entry name" value="Aldolase_TIM"/>
</dbReference>
<dbReference type="Proteomes" id="UP000087766">
    <property type="component" value="Chromosome 2"/>
</dbReference>
<dbReference type="InterPro" id="IPR004653">
    <property type="entry name" value="DusA"/>
</dbReference>
<keyword evidence="1" id="KW-0820">tRNA-binding</keyword>
<dbReference type="GeneID" id="106756316"/>
<reference evidence="5" key="1">
    <citation type="journal article" date="2014" name="Nat. Commun.">
        <title>Genome sequence of mungbean and insights into evolution within Vigna species.</title>
        <authorList>
            <person name="Kang Y.J."/>
            <person name="Kim S.K."/>
            <person name="Kim M.Y."/>
            <person name="Lestari P."/>
            <person name="Kim K.H."/>
            <person name="Ha B.K."/>
            <person name="Jun T.H."/>
            <person name="Hwang W.J."/>
            <person name="Lee T."/>
            <person name="Lee J."/>
            <person name="Shim S."/>
            <person name="Yoon M.Y."/>
            <person name="Jang Y.E."/>
            <person name="Han K.S."/>
            <person name="Taeprayoon P."/>
            <person name="Yoon N."/>
            <person name="Somta P."/>
            <person name="Tanya P."/>
            <person name="Kim K.S."/>
            <person name="Gwag J.G."/>
            <person name="Moon J.K."/>
            <person name="Lee Y.H."/>
            <person name="Park B.S."/>
            <person name="Bombarely A."/>
            <person name="Doyle J.J."/>
            <person name="Jackson S.A."/>
            <person name="Schafleitner R."/>
            <person name="Srinives P."/>
            <person name="Varshney R.K."/>
            <person name="Lee S.H."/>
        </authorList>
    </citation>
    <scope>NUCLEOTIDE SEQUENCE [LARGE SCALE GENOMIC DNA]</scope>
    <source>
        <strain evidence="5">cv. VC1973A</strain>
    </source>
</reference>